<feature type="domain" description="Retroviral polymerase SH3-like" evidence="2">
    <location>
        <begin position="67"/>
        <end position="106"/>
    </location>
</feature>
<protein>
    <recommendedName>
        <fullName evidence="2">Retroviral polymerase SH3-like domain-containing protein</fullName>
    </recommendedName>
</protein>
<sequence length="260" mass="30496">MLSDSNGYWHIKFAHQNYKYVKEFLDSRGIKYEEQTDQCLPCIQGKQHRLPFGYSSSSVYTLRLGGKLGVFVGYNVHTKGYRVWYPNIRKVETHRDIIFVKEKIDVKKNINSNSTLPESEESTEKDEEENQNQKDNIEKEEYRDVQQQEERNIAEDVASSEVGMMEEYLDEEFLDSEEVSNNREKISRRKRQVKKPAWTKDYDLAMIAQEEEQFTYEEALKGYTDADWAGNHSDRKSTSGYVLKVFGDTVSWSSNKQQCV</sequence>
<reference evidence="3 4" key="1">
    <citation type="submission" date="2020-04" db="EMBL/GenBank/DDBJ databases">
        <authorList>
            <person name="Wallbank WR R."/>
            <person name="Pardo Diaz C."/>
            <person name="Kozak K."/>
            <person name="Martin S."/>
            <person name="Jiggins C."/>
            <person name="Moest M."/>
            <person name="Warren A I."/>
            <person name="Byers J.R.P. K."/>
            <person name="Montejo-Kovacevich G."/>
            <person name="Yen C E."/>
        </authorList>
    </citation>
    <scope>NUCLEOTIDE SEQUENCE [LARGE SCALE GENOMIC DNA]</scope>
</reference>
<dbReference type="EMBL" id="CADEBD010000437">
    <property type="protein sequence ID" value="CAB3255406.1"/>
    <property type="molecule type" value="Genomic_DNA"/>
</dbReference>
<gene>
    <name evidence="3" type="ORF">APLA_LOCUS15209</name>
</gene>
<organism evidence="3 4">
    <name type="scientific">Arctia plantaginis</name>
    <name type="common">Wood tiger moth</name>
    <name type="synonym">Phalaena plantaginis</name>
    <dbReference type="NCBI Taxonomy" id="874455"/>
    <lineage>
        <taxon>Eukaryota</taxon>
        <taxon>Metazoa</taxon>
        <taxon>Ecdysozoa</taxon>
        <taxon>Arthropoda</taxon>
        <taxon>Hexapoda</taxon>
        <taxon>Insecta</taxon>
        <taxon>Pterygota</taxon>
        <taxon>Neoptera</taxon>
        <taxon>Endopterygota</taxon>
        <taxon>Lepidoptera</taxon>
        <taxon>Glossata</taxon>
        <taxon>Ditrysia</taxon>
        <taxon>Noctuoidea</taxon>
        <taxon>Erebidae</taxon>
        <taxon>Arctiinae</taxon>
        <taxon>Arctia</taxon>
    </lineage>
</organism>
<evidence type="ECO:0000313" key="3">
    <source>
        <dbReference type="EMBL" id="CAB3255406.1"/>
    </source>
</evidence>
<comment type="caution">
    <text evidence="3">The sequence shown here is derived from an EMBL/GenBank/DDBJ whole genome shotgun (WGS) entry which is preliminary data.</text>
</comment>
<dbReference type="OrthoDB" id="9975356at2759"/>
<dbReference type="CDD" id="cd09272">
    <property type="entry name" value="RNase_HI_RT_Ty1"/>
    <property type="match status" value="1"/>
</dbReference>
<feature type="compositionally biased region" description="Acidic residues" evidence="1">
    <location>
        <begin position="118"/>
        <end position="130"/>
    </location>
</feature>
<accession>A0A8S1B966</accession>
<feature type="compositionally biased region" description="Basic and acidic residues" evidence="1">
    <location>
        <begin position="131"/>
        <end position="154"/>
    </location>
</feature>
<evidence type="ECO:0000256" key="1">
    <source>
        <dbReference type="SAM" id="MobiDB-lite"/>
    </source>
</evidence>
<dbReference type="AlphaFoldDB" id="A0A8S1B966"/>
<dbReference type="Proteomes" id="UP000494256">
    <property type="component" value="Unassembled WGS sequence"/>
</dbReference>
<dbReference type="Pfam" id="PF25597">
    <property type="entry name" value="SH3_retrovirus"/>
    <property type="match status" value="1"/>
</dbReference>
<proteinExistence type="predicted"/>
<name>A0A8S1B966_ARCPL</name>
<evidence type="ECO:0000313" key="4">
    <source>
        <dbReference type="Proteomes" id="UP000494256"/>
    </source>
</evidence>
<evidence type="ECO:0000259" key="2">
    <source>
        <dbReference type="Pfam" id="PF25597"/>
    </source>
</evidence>
<feature type="region of interest" description="Disordered" evidence="1">
    <location>
        <begin position="111"/>
        <end position="159"/>
    </location>
</feature>
<dbReference type="InterPro" id="IPR057670">
    <property type="entry name" value="SH3_retrovirus"/>
</dbReference>